<reference evidence="2 3" key="1">
    <citation type="submission" date="2019-08" db="EMBL/GenBank/DDBJ databases">
        <title>In-depth cultivation of the pig gut microbiome towards novel bacterial diversity and tailored functional studies.</title>
        <authorList>
            <person name="Wylensek D."/>
            <person name="Hitch T.C.A."/>
            <person name="Clavel T."/>
        </authorList>
    </citation>
    <scope>NUCLEOTIDE SEQUENCE [LARGE SCALE GENOMIC DNA]</scope>
    <source>
        <strain evidence="2 3">LKV-178-WT-2A</strain>
    </source>
</reference>
<dbReference type="AlphaFoldDB" id="A0A7K0KD53"/>
<comment type="caution">
    <text evidence="2">The sequence shown here is derived from an EMBL/GenBank/DDBJ whole genome shotgun (WGS) entry which is preliminary data.</text>
</comment>
<accession>A0A7K0KD53</accession>
<gene>
    <name evidence="2" type="ORF">FYJ73_04105</name>
</gene>
<dbReference type="Pfam" id="PF13715">
    <property type="entry name" value="CarbopepD_reg_2"/>
    <property type="match status" value="1"/>
</dbReference>
<keyword evidence="3" id="KW-1185">Reference proteome</keyword>
<dbReference type="EMBL" id="VUNG01000006">
    <property type="protein sequence ID" value="MST83861.1"/>
    <property type="molecule type" value="Genomic_DNA"/>
</dbReference>
<evidence type="ECO:0000313" key="3">
    <source>
        <dbReference type="Proteomes" id="UP000438914"/>
    </source>
</evidence>
<sequence length="856" mass="96227">MKMLKIICLLIFLSALSVSAQTVVTGKVVDDHGEPLPSVIIKRYTQGHKLGGYASSGSDGSFSIKAEAGDSLIFSMLGFKNQHIAVSSNMKPLTIRMSDGAIELREVKVKSDKVHEHGDTISYIVGAYANGNDRSIGDVIAKMPGFDVDKSTGKISYEGKPISKFYIEGLDMLGGKYGTATNTLPQGEVGSVQVLRNHQPIRVLEDFTFTDDAAVNIKMKSSAKTHWVTSWKAGGGYGSAHDGYDKGRWLFEGFGLRLKSDLQTMLTYKTNNTGTDVSRESTNLFSLDELMGEQPKSFIRLSVPTASGLSRERSLLNRSHAFTANVMKRISEDSQINFQLVYNNERDKAWGSQRTEYVLTDGNRIINNDLSWRSNSNNLYALLKYEHNSSKSYLRNSLSSDMTWLSQHLSETGTHSHAQHSLLPVFDFRDNLYVIRRYGNTLVSFYSNNSVQQRPQHLYVDSTKQQNLLQRFYSTDTYASGGWKLGLLSLSMKFGVKGLLRYLTANAYGLPDSIGTTTGKSHFGYAKLYASPQLEYNANDFKLSLSAPVESSHYKYSEDTGRNRLDISPSLHIRWDATSRITMNVHGSYSVEPLDFNRFYGSLIMQDYLYLNQGYAGYDVAKSKTVSYSLFYRNSLKGTHFMGRVSRSFDTTPYTLSREFSGEYIIIGTIPVKTNSNSWNSTLMYQQGLPFLNGKFTLRGLYSHTDSKMYQDGSVSPAKYNALSTKASLYLSPYTDMSIDYSVQYAYDDMLPENGNRSSFNNWQHTAKIIIPAGKLRFTLKGEYDHNQLMPSKYKDIFFADAIIGLTSRHIDYELGLSNLLNEKSYVRSTVANLTKMRSETILRGRELLLTLVYKP</sequence>
<evidence type="ECO:0000256" key="1">
    <source>
        <dbReference type="SAM" id="SignalP"/>
    </source>
</evidence>
<feature type="chain" id="PRO_5029561341" description="TonB-dependent receptor" evidence="1">
    <location>
        <begin position="21"/>
        <end position="856"/>
    </location>
</feature>
<name>A0A7K0KD53_9BACT</name>
<dbReference type="SUPFAM" id="SSF56935">
    <property type="entry name" value="Porins"/>
    <property type="match status" value="1"/>
</dbReference>
<protein>
    <recommendedName>
        <fullName evidence="4">TonB-dependent receptor</fullName>
    </recommendedName>
</protein>
<keyword evidence="1" id="KW-0732">Signal</keyword>
<dbReference type="SUPFAM" id="SSF49464">
    <property type="entry name" value="Carboxypeptidase regulatory domain-like"/>
    <property type="match status" value="1"/>
</dbReference>
<evidence type="ECO:0008006" key="4">
    <source>
        <dbReference type="Google" id="ProtNLM"/>
    </source>
</evidence>
<proteinExistence type="predicted"/>
<dbReference type="Proteomes" id="UP000438914">
    <property type="component" value="Unassembled WGS sequence"/>
</dbReference>
<evidence type="ECO:0000313" key="2">
    <source>
        <dbReference type="EMBL" id="MST83861.1"/>
    </source>
</evidence>
<feature type="signal peptide" evidence="1">
    <location>
        <begin position="1"/>
        <end position="20"/>
    </location>
</feature>
<organism evidence="2 3">
    <name type="scientific">Hallella mizrahii</name>
    <dbReference type="NCBI Taxonomy" id="2606637"/>
    <lineage>
        <taxon>Bacteria</taxon>
        <taxon>Pseudomonadati</taxon>
        <taxon>Bacteroidota</taxon>
        <taxon>Bacteroidia</taxon>
        <taxon>Bacteroidales</taxon>
        <taxon>Prevotellaceae</taxon>
        <taxon>Hallella</taxon>
    </lineage>
</organism>
<dbReference type="InterPro" id="IPR008969">
    <property type="entry name" value="CarboxyPept-like_regulatory"/>
</dbReference>